<reference evidence="2 3" key="1">
    <citation type="submission" date="2021-12" db="EMBL/GenBank/DDBJ databases">
        <title>High titer production of polyol ester of fatty acids by Rhodotorula paludigena BS15 towards product separation-free biomass refinery.</title>
        <authorList>
            <person name="Mano J."/>
            <person name="Ono H."/>
            <person name="Tanaka T."/>
            <person name="Naito K."/>
            <person name="Sushida H."/>
            <person name="Ike M."/>
            <person name="Tokuyasu K."/>
            <person name="Kitaoka M."/>
        </authorList>
    </citation>
    <scope>NUCLEOTIDE SEQUENCE [LARGE SCALE GENOMIC DNA]</scope>
    <source>
        <strain evidence="2 3">BS15</strain>
    </source>
</reference>
<sequence length="122" mass="12486">MQVVMASNLRRHLKIHKGGSGAATSAADLSARDTDAESVSPTGREPASTPTSSLKSGLVGHDGGIVAPTPVAERAESDALLAAGLPNASWEPLLNDEHGGGGRSTIQEVAEEDEAMIDTTTR</sequence>
<evidence type="ECO:0000313" key="3">
    <source>
        <dbReference type="Proteomes" id="UP001342314"/>
    </source>
</evidence>
<organism evidence="2 3">
    <name type="scientific">Rhodotorula paludigena</name>
    <dbReference type="NCBI Taxonomy" id="86838"/>
    <lineage>
        <taxon>Eukaryota</taxon>
        <taxon>Fungi</taxon>
        <taxon>Dikarya</taxon>
        <taxon>Basidiomycota</taxon>
        <taxon>Pucciniomycotina</taxon>
        <taxon>Microbotryomycetes</taxon>
        <taxon>Sporidiobolales</taxon>
        <taxon>Sporidiobolaceae</taxon>
        <taxon>Rhodotorula</taxon>
    </lineage>
</organism>
<accession>A0AAV5GEF0</accession>
<dbReference type="EMBL" id="BQKY01000007">
    <property type="protein sequence ID" value="GJN90771.1"/>
    <property type="molecule type" value="Genomic_DNA"/>
</dbReference>
<feature type="region of interest" description="Disordered" evidence="1">
    <location>
        <begin position="92"/>
        <end position="122"/>
    </location>
</feature>
<protein>
    <submittedName>
        <fullName evidence="2">Uncharacterized protein</fullName>
    </submittedName>
</protein>
<comment type="caution">
    <text evidence="2">The sequence shown here is derived from an EMBL/GenBank/DDBJ whole genome shotgun (WGS) entry which is preliminary data.</text>
</comment>
<evidence type="ECO:0000313" key="2">
    <source>
        <dbReference type="EMBL" id="GJN90771.1"/>
    </source>
</evidence>
<proteinExistence type="predicted"/>
<name>A0AAV5GEF0_9BASI</name>
<dbReference type="AlphaFoldDB" id="A0AAV5GEF0"/>
<evidence type="ECO:0000256" key="1">
    <source>
        <dbReference type="SAM" id="MobiDB-lite"/>
    </source>
</evidence>
<feature type="region of interest" description="Disordered" evidence="1">
    <location>
        <begin position="12"/>
        <end position="71"/>
    </location>
</feature>
<keyword evidence="3" id="KW-1185">Reference proteome</keyword>
<gene>
    <name evidence="2" type="ORF">Rhopal_003785-T1</name>
</gene>
<dbReference type="Proteomes" id="UP001342314">
    <property type="component" value="Unassembled WGS sequence"/>
</dbReference>